<evidence type="ECO:0000313" key="2">
    <source>
        <dbReference type="Proteomes" id="UP001518925"/>
    </source>
</evidence>
<protein>
    <recommendedName>
        <fullName evidence="3">Intracellular proteinase inhibitor BsuPI domain-containing protein</fullName>
    </recommendedName>
</protein>
<evidence type="ECO:0008006" key="3">
    <source>
        <dbReference type="Google" id="ProtNLM"/>
    </source>
</evidence>
<keyword evidence="2" id="KW-1185">Reference proteome</keyword>
<dbReference type="Proteomes" id="UP001518925">
    <property type="component" value="Unassembled WGS sequence"/>
</dbReference>
<dbReference type="EMBL" id="JAFELM010000028">
    <property type="protein sequence ID" value="MBM6618007.1"/>
    <property type="molecule type" value="Genomic_DNA"/>
</dbReference>
<evidence type="ECO:0000313" key="1">
    <source>
        <dbReference type="EMBL" id="MBM6618007.1"/>
    </source>
</evidence>
<gene>
    <name evidence="1" type="ORF">JR050_10035</name>
</gene>
<proteinExistence type="predicted"/>
<dbReference type="RefSeq" id="WP_204203354.1">
    <property type="nucleotide sequence ID" value="NZ_JAFELM010000028.1"/>
</dbReference>
<name>A0ABS2DHP2_9BACI</name>
<organism evidence="1 2">
    <name type="scientific">Bacillus suaedaesalsae</name>
    <dbReference type="NCBI Taxonomy" id="2810349"/>
    <lineage>
        <taxon>Bacteria</taxon>
        <taxon>Bacillati</taxon>
        <taxon>Bacillota</taxon>
        <taxon>Bacilli</taxon>
        <taxon>Bacillales</taxon>
        <taxon>Bacillaceae</taxon>
        <taxon>Bacillus</taxon>
    </lineage>
</organism>
<accession>A0ABS2DHP2</accession>
<sequence>MMRGIKIGIVFAVMFYIVGCSQSQLELHDRKSHLTWFYDENRIEFNLYIKNNQSEKAEFYLYIVNTKNEWANALNYRIAPIQNGKLFNIEAGQEVLITETIFLPDELLTTEQILSNAFEIIVEEKVSAEKKRQTHYKIQEISTVQD</sequence>
<reference evidence="1 2" key="1">
    <citation type="submission" date="2021-02" db="EMBL/GenBank/DDBJ databases">
        <title>Bacillus sp. RD4P76, an endophyte from a halophyte.</title>
        <authorList>
            <person name="Sun J.-Q."/>
        </authorList>
    </citation>
    <scope>NUCLEOTIDE SEQUENCE [LARGE SCALE GENOMIC DNA]</scope>
    <source>
        <strain evidence="1 2">RD4P76</strain>
    </source>
</reference>
<comment type="caution">
    <text evidence="1">The sequence shown here is derived from an EMBL/GenBank/DDBJ whole genome shotgun (WGS) entry which is preliminary data.</text>
</comment>